<feature type="compositionally biased region" description="Low complexity" evidence="1">
    <location>
        <begin position="42"/>
        <end position="53"/>
    </location>
</feature>
<feature type="region of interest" description="Disordered" evidence="1">
    <location>
        <begin position="42"/>
        <end position="133"/>
    </location>
</feature>
<accession>A0A5C3NL81</accession>
<feature type="compositionally biased region" description="Low complexity" evidence="1">
    <location>
        <begin position="90"/>
        <end position="115"/>
    </location>
</feature>
<dbReference type="EMBL" id="ML212936">
    <property type="protein sequence ID" value="TFK77974.1"/>
    <property type="molecule type" value="Genomic_DNA"/>
</dbReference>
<evidence type="ECO:0000313" key="3">
    <source>
        <dbReference type="Proteomes" id="UP000308197"/>
    </source>
</evidence>
<gene>
    <name evidence="2" type="ORF">K466DRAFT_116495</name>
</gene>
<dbReference type="InParanoid" id="A0A5C3NL81"/>
<feature type="compositionally biased region" description="Pro residues" evidence="1">
    <location>
        <begin position="116"/>
        <end position="133"/>
    </location>
</feature>
<evidence type="ECO:0000256" key="1">
    <source>
        <dbReference type="SAM" id="MobiDB-lite"/>
    </source>
</evidence>
<protein>
    <submittedName>
        <fullName evidence="2">Uncharacterized protein</fullName>
    </submittedName>
</protein>
<evidence type="ECO:0000313" key="2">
    <source>
        <dbReference type="EMBL" id="TFK77974.1"/>
    </source>
</evidence>
<sequence length="133" mass="14243">MIVLFATTNTRRCELVQQRTSWIGIPATVYPLSTTVHCELVSPGISSPSPSSPLAQRHDLPCSRPSSHQRSCIAVQNQVPRPLPTPAPPSAIVASSSSSRAHSPLCTRRPLQSPIPSCPSPLPSPEPEPFPHS</sequence>
<name>A0A5C3NL81_9APHY</name>
<dbReference type="Proteomes" id="UP000308197">
    <property type="component" value="Unassembled WGS sequence"/>
</dbReference>
<proteinExistence type="predicted"/>
<keyword evidence="3" id="KW-1185">Reference proteome</keyword>
<feature type="compositionally biased region" description="Polar residues" evidence="1">
    <location>
        <begin position="64"/>
        <end position="79"/>
    </location>
</feature>
<dbReference type="AlphaFoldDB" id="A0A5C3NL81"/>
<reference evidence="2 3" key="1">
    <citation type="journal article" date="2019" name="Nat. Ecol. Evol.">
        <title>Megaphylogeny resolves global patterns of mushroom evolution.</title>
        <authorList>
            <person name="Varga T."/>
            <person name="Krizsan K."/>
            <person name="Foldi C."/>
            <person name="Dima B."/>
            <person name="Sanchez-Garcia M."/>
            <person name="Sanchez-Ramirez S."/>
            <person name="Szollosi G.J."/>
            <person name="Szarkandi J.G."/>
            <person name="Papp V."/>
            <person name="Albert L."/>
            <person name="Andreopoulos W."/>
            <person name="Angelini C."/>
            <person name="Antonin V."/>
            <person name="Barry K.W."/>
            <person name="Bougher N.L."/>
            <person name="Buchanan P."/>
            <person name="Buyck B."/>
            <person name="Bense V."/>
            <person name="Catcheside P."/>
            <person name="Chovatia M."/>
            <person name="Cooper J."/>
            <person name="Damon W."/>
            <person name="Desjardin D."/>
            <person name="Finy P."/>
            <person name="Geml J."/>
            <person name="Haridas S."/>
            <person name="Hughes K."/>
            <person name="Justo A."/>
            <person name="Karasinski D."/>
            <person name="Kautmanova I."/>
            <person name="Kiss B."/>
            <person name="Kocsube S."/>
            <person name="Kotiranta H."/>
            <person name="LaButti K.M."/>
            <person name="Lechner B.E."/>
            <person name="Liimatainen K."/>
            <person name="Lipzen A."/>
            <person name="Lukacs Z."/>
            <person name="Mihaltcheva S."/>
            <person name="Morgado L.N."/>
            <person name="Niskanen T."/>
            <person name="Noordeloos M.E."/>
            <person name="Ohm R.A."/>
            <person name="Ortiz-Santana B."/>
            <person name="Ovrebo C."/>
            <person name="Racz N."/>
            <person name="Riley R."/>
            <person name="Savchenko A."/>
            <person name="Shiryaev A."/>
            <person name="Soop K."/>
            <person name="Spirin V."/>
            <person name="Szebenyi C."/>
            <person name="Tomsovsky M."/>
            <person name="Tulloss R.E."/>
            <person name="Uehling J."/>
            <person name="Grigoriev I.V."/>
            <person name="Vagvolgyi C."/>
            <person name="Papp T."/>
            <person name="Martin F.M."/>
            <person name="Miettinen O."/>
            <person name="Hibbett D.S."/>
            <person name="Nagy L.G."/>
        </authorList>
    </citation>
    <scope>NUCLEOTIDE SEQUENCE [LARGE SCALE GENOMIC DNA]</scope>
    <source>
        <strain evidence="2 3">HHB13444</strain>
    </source>
</reference>
<organism evidence="2 3">
    <name type="scientific">Polyporus arcularius HHB13444</name>
    <dbReference type="NCBI Taxonomy" id="1314778"/>
    <lineage>
        <taxon>Eukaryota</taxon>
        <taxon>Fungi</taxon>
        <taxon>Dikarya</taxon>
        <taxon>Basidiomycota</taxon>
        <taxon>Agaricomycotina</taxon>
        <taxon>Agaricomycetes</taxon>
        <taxon>Polyporales</taxon>
        <taxon>Polyporaceae</taxon>
        <taxon>Polyporus</taxon>
    </lineage>
</organism>